<keyword evidence="2" id="KW-0560">Oxidoreductase</keyword>
<dbReference type="PANTHER" id="PTHR48106">
    <property type="entry name" value="QUINONE OXIDOREDUCTASE PIG3-RELATED"/>
    <property type="match status" value="1"/>
</dbReference>
<dbReference type="InterPro" id="IPR013149">
    <property type="entry name" value="ADH-like_C"/>
</dbReference>
<protein>
    <submittedName>
        <fullName evidence="4">Quinone oxidoreductase 1</fullName>
    </submittedName>
</protein>
<evidence type="ECO:0000256" key="1">
    <source>
        <dbReference type="ARBA" id="ARBA00022857"/>
    </source>
</evidence>
<sequence length="342" mass="35542">MEHIRTGELHEWMIGGVHAIEVAETGGPEVLNYIERPEPSPGPGEVLIKADAIGVNFIDTYFRSGLYPRELPFVVGTEVCGTVAAIGNDVAALKVGDRVVTANAVGAYADYCVAPADFVAYVPDGVAPEAVASALLKGMTAHYLLKSTYPVQPSDTVLVHAGAGGVGLILTQWATSLGTRVITTASTPEKAELSRQAGAVEVLDYPDPDDPQPFASRVRELTGGAGVAAVYDGVGATTFDASLASLAVRGTLALFGASSGPVPPFDPQRLNAAGSVFLTRPTLAHHTRTADEFSWRAGELINAIADGSIKITVGGTYPLAEASRAHTDLQGRKTVGSIVLIP</sequence>
<dbReference type="FunFam" id="3.40.50.720:FF:000053">
    <property type="entry name" value="Quinone oxidoreductase 1"/>
    <property type="match status" value="1"/>
</dbReference>
<dbReference type="AlphaFoldDB" id="A0A653FA49"/>
<dbReference type="Gene3D" id="3.90.180.10">
    <property type="entry name" value="Medium-chain alcohol dehydrogenases, catalytic domain"/>
    <property type="match status" value="1"/>
</dbReference>
<dbReference type="CDD" id="cd05286">
    <property type="entry name" value="QOR2"/>
    <property type="match status" value="1"/>
</dbReference>
<proteinExistence type="predicted"/>
<organism evidence="4">
    <name type="scientific">Mycolicibacterium smegmatis</name>
    <name type="common">Mycobacterium smegmatis</name>
    <dbReference type="NCBI Taxonomy" id="1772"/>
    <lineage>
        <taxon>Bacteria</taxon>
        <taxon>Bacillati</taxon>
        <taxon>Actinomycetota</taxon>
        <taxon>Actinomycetes</taxon>
        <taxon>Mycobacteriales</taxon>
        <taxon>Mycobacteriaceae</taxon>
        <taxon>Mycolicibacterium</taxon>
    </lineage>
</organism>
<evidence type="ECO:0000256" key="2">
    <source>
        <dbReference type="ARBA" id="ARBA00023002"/>
    </source>
</evidence>
<dbReference type="SUPFAM" id="SSF51735">
    <property type="entry name" value="NAD(P)-binding Rossmann-fold domains"/>
    <property type="match status" value="1"/>
</dbReference>
<feature type="domain" description="Enoyl reductase (ER)" evidence="3">
    <location>
        <begin position="26"/>
        <end position="340"/>
    </location>
</feature>
<dbReference type="SMART" id="SM00829">
    <property type="entry name" value="PKS_ER"/>
    <property type="match status" value="1"/>
</dbReference>
<dbReference type="GO" id="GO:0003960">
    <property type="term" value="F:quinone reductase (NADPH) activity"/>
    <property type="evidence" value="ECO:0007669"/>
    <property type="project" value="InterPro"/>
</dbReference>
<reference evidence="4" key="1">
    <citation type="submission" date="2019-05" db="EMBL/GenBank/DDBJ databases">
        <authorList>
            <person name="Naeem R."/>
            <person name="Antony C."/>
            <person name="Guan Q."/>
        </authorList>
    </citation>
    <scope>NUCLEOTIDE SEQUENCE</scope>
    <source>
        <strain evidence="4">1</strain>
    </source>
</reference>
<dbReference type="PANTHER" id="PTHR48106:SF13">
    <property type="entry name" value="QUINONE OXIDOREDUCTASE-RELATED"/>
    <property type="match status" value="1"/>
</dbReference>
<evidence type="ECO:0000313" key="4">
    <source>
        <dbReference type="EMBL" id="VTP06578.1"/>
    </source>
</evidence>
<dbReference type="InterPro" id="IPR020843">
    <property type="entry name" value="ER"/>
</dbReference>
<dbReference type="GO" id="GO:0035925">
    <property type="term" value="F:mRNA 3'-UTR AU-rich region binding"/>
    <property type="evidence" value="ECO:0007669"/>
    <property type="project" value="TreeGrafter"/>
</dbReference>
<dbReference type="OMA" id="KGMTAHY"/>
<evidence type="ECO:0000259" key="3">
    <source>
        <dbReference type="SMART" id="SM00829"/>
    </source>
</evidence>
<dbReference type="GO" id="GO:0070402">
    <property type="term" value="F:NADPH binding"/>
    <property type="evidence" value="ECO:0007669"/>
    <property type="project" value="TreeGrafter"/>
</dbReference>
<dbReference type="Pfam" id="PF00107">
    <property type="entry name" value="ADH_zinc_N"/>
    <property type="match status" value="1"/>
</dbReference>
<keyword evidence="1" id="KW-0521">NADP</keyword>
<dbReference type="GO" id="GO:0005829">
    <property type="term" value="C:cytosol"/>
    <property type="evidence" value="ECO:0007669"/>
    <property type="project" value="TreeGrafter"/>
</dbReference>
<dbReference type="Pfam" id="PF08240">
    <property type="entry name" value="ADH_N"/>
    <property type="match status" value="1"/>
</dbReference>
<name>A0A653FA49_MYCSM</name>
<dbReference type="SUPFAM" id="SSF50129">
    <property type="entry name" value="GroES-like"/>
    <property type="match status" value="1"/>
</dbReference>
<dbReference type="InterPro" id="IPR013154">
    <property type="entry name" value="ADH-like_N"/>
</dbReference>
<dbReference type="InterPro" id="IPR047618">
    <property type="entry name" value="QOR-like"/>
</dbReference>
<dbReference type="InterPro" id="IPR011032">
    <property type="entry name" value="GroES-like_sf"/>
</dbReference>
<dbReference type="InterPro" id="IPR036291">
    <property type="entry name" value="NAD(P)-bd_dom_sf"/>
</dbReference>
<gene>
    <name evidence="4" type="primary">qorA_2</name>
    <name evidence="4" type="ORF">BIN_B_00891</name>
</gene>
<dbReference type="Gene3D" id="3.40.50.720">
    <property type="entry name" value="NAD(P)-binding Rossmann-like Domain"/>
    <property type="match status" value="1"/>
</dbReference>
<accession>A0A653FA49</accession>
<dbReference type="EMBL" id="LR589629">
    <property type="protein sequence ID" value="VTP06578.1"/>
    <property type="molecule type" value="Genomic_DNA"/>
</dbReference>